<comment type="caution">
    <text evidence="4">The sequence shown here is derived from an EMBL/GenBank/DDBJ whole genome shotgun (WGS) entry which is preliminary data.</text>
</comment>
<dbReference type="Proteomes" id="UP000249915">
    <property type="component" value="Unassembled WGS sequence"/>
</dbReference>
<reference evidence="4 5" key="1">
    <citation type="submission" date="2016-07" db="EMBL/GenBank/DDBJ databases">
        <title>Draft genome sequence of Prauserella muralis DSM 45305, isolated from a mould-covered wall in an indoor environment.</title>
        <authorList>
            <person name="Ruckert C."/>
            <person name="Albersmeier A."/>
            <person name="Jiang C.-L."/>
            <person name="Jiang Y."/>
            <person name="Kalinowski J."/>
            <person name="Schneider O."/>
            <person name="Winkler A."/>
            <person name="Zotchev S.B."/>
        </authorList>
    </citation>
    <scope>NUCLEOTIDE SEQUENCE [LARGE SCALE GENOMIC DNA]</scope>
    <source>
        <strain evidence="4 5">DSM 45305</strain>
    </source>
</reference>
<dbReference type="InterPro" id="IPR009003">
    <property type="entry name" value="Peptidase_S1_PA"/>
</dbReference>
<dbReference type="PANTHER" id="PTHR24253:SF153">
    <property type="entry name" value="SERINE PROTEASE HEPSIN"/>
    <property type="match status" value="1"/>
</dbReference>
<dbReference type="GO" id="GO:0006508">
    <property type="term" value="P:proteolysis"/>
    <property type="evidence" value="ECO:0007669"/>
    <property type="project" value="InterPro"/>
</dbReference>
<evidence type="ECO:0000256" key="1">
    <source>
        <dbReference type="ARBA" id="ARBA00023157"/>
    </source>
</evidence>
<evidence type="ECO:0000259" key="3">
    <source>
        <dbReference type="PROSITE" id="PS50240"/>
    </source>
</evidence>
<sequence>MGVIPVFRRLRGAAALAAVTALTLLPGVPAQAVANGEDVPDGRYRFSVSLSMPEITRPNGTTYASACSAALISTQWIISAGHCFHDGARNRINGAPHYPVIATAGQATLSGTGGVRREVVEVVQADDTDVALAKLAEPVPGIRPLRISATAPAEGDVVRLVGWGSADSTADLAHRPDRMQTGRFTVTRHDEHHLYVTGHLPQRSVSACPYDSGAPLFTERGHGRFELVATEVGGPACPHESEETTARADVLRRWVHQHIHRW</sequence>
<dbReference type="PROSITE" id="PS00134">
    <property type="entry name" value="TRYPSIN_HIS"/>
    <property type="match status" value="1"/>
</dbReference>
<proteinExistence type="predicted"/>
<dbReference type="AlphaFoldDB" id="A0A2V4B7M6"/>
<dbReference type="SUPFAM" id="SSF50494">
    <property type="entry name" value="Trypsin-like serine proteases"/>
    <property type="match status" value="1"/>
</dbReference>
<evidence type="ECO:0000313" key="4">
    <source>
        <dbReference type="EMBL" id="PXY31334.1"/>
    </source>
</evidence>
<dbReference type="InterPro" id="IPR043504">
    <property type="entry name" value="Peptidase_S1_PA_chymotrypsin"/>
</dbReference>
<name>A0A2V4B7M6_9PSEU</name>
<keyword evidence="2" id="KW-0732">Signal</keyword>
<protein>
    <recommendedName>
        <fullName evidence="3">Peptidase S1 domain-containing protein</fullName>
    </recommendedName>
</protein>
<dbReference type="Pfam" id="PF00089">
    <property type="entry name" value="Trypsin"/>
    <property type="match status" value="1"/>
</dbReference>
<dbReference type="Gene3D" id="2.40.10.10">
    <property type="entry name" value="Trypsin-like serine proteases"/>
    <property type="match status" value="1"/>
</dbReference>
<dbReference type="SMART" id="SM00020">
    <property type="entry name" value="Tryp_SPc"/>
    <property type="match status" value="1"/>
</dbReference>
<dbReference type="EMBL" id="MASW01000001">
    <property type="protein sequence ID" value="PXY31334.1"/>
    <property type="molecule type" value="Genomic_DNA"/>
</dbReference>
<keyword evidence="5" id="KW-1185">Reference proteome</keyword>
<dbReference type="PROSITE" id="PS50240">
    <property type="entry name" value="TRYPSIN_DOM"/>
    <property type="match status" value="1"/>
</dbReference>
<accession>A0A2V4B7M6</accession>
<evidence type="ECO:0000313" key="5">
    <source>
        <dbReference type="Proteomes" id="UP000249915"/>
    </source>
</evidence>
<dbReference type="GO" id="GO:0004252">
    <property type="term" value="F:serine-type endopeptidase activity"/>
    <property type="evidence" value="ECO:0007669"/>
    <property type="project" value="InterPro"/>
</dbReference>
<dbReference type="InterPro" id="IPR001254">
    <property type="entry name" value="Trypsin_dom"/>
</dbReference>
<dbReference type="PRINTS" id="PR00722">
    <property type="entry name" value="CHYMOTRYPSIN"/>
</dbReference>
<organism evidence="4 5">
    <name type="scientific">Prauserella muralis</name>
    <dbReference type="NCBI Taxonomy" id="588067"/>
    <lineage>
        <taxon>Bacteria</taxon>
        <taxon>Bacillati</taxon>
        <taxon>Actinomycetota</taxon>
        <taxon>Actinomycetes</taxon>
        <taxon>Pseudonocardiales</taxon>
        <taxon>Pseudonocardiaceae</taxon>
        <taxon>Prauserella</taxon>
    </lineage>
</organism>
<dbReference type="PANTHER" id="PTHR24253">
    <property type="entry name" value="TRANSMEMBRANE PROTEASE SERINE"/>
    <property type="match status" value="1"/>
</dbReference>
<feature type="domain" description="Peptidase S1" evidence="3">
    <location>
        <begin position="33"/>
        <end position="260"/>
    </location>
</feature>
<evidence type="ECO:0000256" key="2">
    <source>
        <dbReference type="SAM" id="SignalP"/>
    </source>
</evidence>
<dbReference type="InterPro" id="IPR018114">
    <property type="entry name" value="TRYPSIN_HIS"/>
</dbReference>
<keyword evidence="1" id="KW-1015">Disulfide bond</keyword>
<dbReference type="InterPro" id="IPR001314">
    <property type="entry name" value="Peptidase_S1A"/>
</dbReference>
<feature type="signal peptide" evidence="2">
    <location>
        <begin position="1"/>
        <end position="32"/>
    </location>
</feature>
<gene>
    <name evidence="4" type="ORF">BAY60_02770</name>
</gene>
<feature type="chain" id="PRO_5015940636" description="Peptidase S1 domain-containing protein" evidence="2">
    <location>
        <begin position="33"/>
        <end position="262"/>
    </location>
</feature>